<feature type="region of interest" description="Disordered" evidence="2">
    <location>
        <begin position="544"/>
        <end position="613"/>
    </location>
</feature>
<evidence type="ECO:0000259" key="3">
    <source>
        <dbReference type="PROSITE" id="PS50013"/>
    </source>
</evidence>
<feature type="compositionally biased region" description="Low complexity" evidence="2">
    <location>
        <begin position="1047"/>
        <end position="1058"/>
    </location>
</feature>
<proteinExistence type="predicted"/>
<feature type="compositionally biased region" description="Basic and acidic residues" evidence="2">
    <location>
        <begin position="196"/>
        <end position="210"/>
    </location>
</feature>
<feature type="coiled-coil region" evidence="1">
    <location>
        <begin position="765"/>
        <end position="792"/>
    </location>
</feature>
<feature type="coiled-coil region" evidence="1">
    <location>
        <begin position="697"/>
        <end position="732"/>
    </location>
</feature>
<feature type="region of interest" description="Disordered" evidence="2">
    <location>
        <begin position="290"/>
        <end position="387"/>
    </location>
</feature>
<feature type="region of interest" description="Disordered" evidence="2">
    <location>
        <begin position="1"/>
        <end position="26"/>
    </location>
</feature>
<dbReference type="SUPFAM" id="SSF54160">
    <property type="entry name" value="Chromo domain-like"/>
    <property type="match status" value="1"/>
</dbReference>
<accession>A0ABR3JSW7</accession>
<feature type="coiled-coil region" evidence="1">
    <location>
        <begin position="898"/>
        <end position="1017"/>
    </location>
</feature>
<reference evidence="5" key="1">
    <citation type="submission" date="2024-06" db="EMBL/GenBank/DDBJ databases">
        <title>Multi-omics analyses provide insights into the biosynthesis of the anticancer antibiotic pleurotin in Hohenbuehelia grisea.</title>
        <authorList>
            <person name="Weaver J.A."/>
            <person name="Alberti F."/>
        </authorList>
    </citation>
    <scope>NUCLEOTIDE SEQUENCE [LARGE SCALE GENOMIC DNA]</scope>
    <source>
        <strain evidence="5">T-177</strain>
    </source>
</reference>
<feature type="compositionally biased region" description="Pro residues" evidence="2">
    <location>
        <begin position="333"/>
        <end position="349"/>
    </location>
</feature>
<keyword evidence="1" id="KW-0175">Coiled coil</keyword>
<feature type="compositionally biased region" description="Low complexity" evidence="2">
    <location>
        <begin position="248"/>
        <end position="260"/>
    </location>
</feature>
<keyword evidence="5" id="KW-1185">Reference proteome</keyword>
<feature type="compositionally biased region" description="Basic residues" evidence="2">
    <location>
        <begin position="488"/>
        <end position="502"/>
    </location>
</feature>
<dbReference type="InterPro" id="IPR000953">
    <property type="entry name" value="Chromo/chromo_shadow_dom"/>
</dbReference>
<feature type="domain" description="Chromo" evidence="3">
    <location>
        <begin position="26"/>
        <end position="93"/>
    </location>
</feature>
<feature type="coiled-coil region" evidence="1">
    <location>
        <begin position="835"/>
        <end position="862"/>
    </location>
</feature>
<feature type="region of interest" description="Disordered" evidence="2">
    <location>
        <begin position="487"/>
        <end position="532"/>
    </location>
</feature>
<dbReference type="PROSITE" id="PS50013">
    <property type="entry name" value="CHROMO_2"/>
    <property type="match status" value="1"/>
</dbReference>
<feature type="compositionally biased region" description="Polar residues" evidence="2">
    <location>
        <begin position="108"/>
        <end position="118"/>
    </location>
</feature>
<dbReference type="Gene3D" id="2.40.50.40">
    <property type="match status" value="1"/>
</dbReference>
<gene>
    <name evidence="4" type="ORF">HGRIS_014250</name>
</gene>
<comment type="caution">
    <text evidence="4">The sequence shown here is derived from an EMBL/GenBank/DDBJ whole genome shotgun (WGS) entry which is preliminary data.</text>
</comment>
<dbReference type="CDD" id="cd00024">
    <property type="entry name" value="CD_CSD"/>
    <property type="match status" value="1"/>
</dbReference>
<feature type="compositionally biased region" description="Low complexity" evidence="2">
    <location>
        <begin position="92"/>
        <end position="106"/>
    </location>
</feature>
<feature type="compositionally biased region" description="Basic and acidic residues" evidence="2">
    <location>
        <begin position="415"/>
        <end position="428"/>
    </location>
</feature>
<sequence>MPTPRSAPDPSQASGSQPSDDETKLWPALEITAQRTVGRRKEYLVWWEGIDEGTGKPWEPTWEPKENCNEALLESWLLKQKEQKAKRKSNASRRGTSRLSTSSRISGKQKSSTPSTVASERPIRTRAKQLPSVPDPLPSTSKSLKRVHESPESSGDEITQVEELIEFPSPARKKRKIVTEVVNHVRSATPSSQGHSEPHPFDGHDHDPPKRITPPLIKSKSFLGAQNGLLSPGKPSSNIPAHIHKRNPPSSIHSIPQPSHVTPTTYSPLLSPKAKARLAEFDALDLVLDEPRLSGLKQASRSPLSRVPNRLDDSYRTGVVPETQPDASNSQSQPPPPSQSEPSTPPPTSSPKAGLQRKLPSTPKSSTKITRMKPKTPQMAQELPGNALEAGELRLRRVYKRLPVMTPSAFFPHLPRTDSIDSENSDKDSNEDDEDAAGPSMSSIEAFSSPEKRHRRSKKKRLARTRVDSMDDATIFARGQDLADIATRQKRQKFGPKPPVKRPLHEVMRNGKPPSFDVDATLDDEDGDADDPLLVADPQIAYREEEEESTQDIINDIPPSDYPTEALQDASTEVQPTGETAHLTDDEEDADALIPPPRVNQKARIRGSGSSVLTSHAKELRHGPMKLDTDDAILHTVNELREQSNIQHQPLRPSPQLQPTAELAASPRSQSFPPSKTHHLNAALGLLNAKSDEITKLEELLASKDRVSEDLLAAEQAKSAALAKEVEWLQRELATEKIRSSMEPLEDDELVLQRQKEYTALTAERDQLRVALEDSQSDNVSLRAERDALRSERDSWDIERAMLKQKAEASAGKAAGLTALREAWDAERGSLLDLLSDATTRSDTAKQRLEELKAESDTWITERGKLLAEVESATKAKVAAESDVNFFREQYAQASSFVAATRAENAELQQQVKIADGRASEGVASIRAMFQARIEAAEREAKRSHHLVQLLTEKDIRTNDDIRRRAAEEPQLRKQCKELQEDLISAAEARRRLEHTVEELEAARDEWEVQRDQLLAELGEVKVRMLTLQLASPRSLNGLDTTQTQTSSAEPSSSCNSSVFRKHGESSRHRESSEESESREDDEKVYRCRWVNDGDNEPHPCLSYFPSRDALEEHMSDAHHLVRIADVSI</sequence>
<dbReference type="Proteomes" id="UP001556367">
    <property type="component" value="Unassembled WGS sequence"/>
</dbReference>
<feature type="compositionally biased region" description="Basic and acidic residues" evidence="2">
    <location>
        <begin position="1062"/>
        <end position="1073"/>
    </location>
</feature>
<evidence type="ECO:0000313" key="4">
    <source>
        <dbReference type="EMBL" id="KAL0958934.1"/>
    </source>
</evidence>
<name>A0ABR3JSW7_9AGAR</name>
<evidence type="ECO:0000256" key="1">
    <source>
        <dbReference type="SAM" id="Coils"/>
    </source>
</evidence>
<dbReference type="InterPro" id="IPR016197">
    <property type="entry name" value="Chromo-like_dom_sf"/>
</dbReference>
<feature type="compositionally biased region" description="Polar residues" evidence="2">
    <location>
        <begin position="9"/>
        <end position="18"/>
    </location>
</feature>
<feature type="region of interest" description="Disordered" evidence="2">
    <location>
        <begin position="643"/>
        <end position="675"/>
    </location>
</feature>
<feature type="region of interest" description="Disordered" evidence="2">
    <location>
        <begin position="186"/>
        <end position="268"/>
    </location>
</feature>
<feature type="compositionally biased region" description="Polar residues" evidence="2">
    <location>
        <begin position="186"/>
        <end position="195"/>
    </location>
</feature>
<feature type="region of interest" description="Disordered" evidence="2">
    <location>
        <begin position="79"/>
        <end position="163"/>
    </location>
</feature>
<feature type="compositionally biased region" description="Polar residues" evidence="2">
    <location>
        <begin position="569"/>
        <end position="578"/>
    </location>
</feature>
<protein>
    <recommendedName>
        <fullName evidence="3">Chromo domain-containing protein</fullName>
    </recommendedName>
</protein>
<organism evidence="4 5">
    <name type="scientific">Hohenbuehelia grisea</name>
    <dbReference type="NCBI Taxonomy" id="104357"/>
    <lineage>
        <taxon>Eukaryota</taxon>
        <taxon>Fungi</taxon>
        <taxon>Dikarya</taxon>
        <taxon>Basidiomycota</taxon>
        <taxon>Agaricomycotina</taxon>
        <taxon>Agaricomycetes</taxon>
        <taxon>Agaricomycetidae</taxon>
        <taxon>Agaricales</taxon>
        <taxon>Pleurotineae</taxon>
        <taxon>Pleurotaceae</taxon>
        <taxon>Hohenbuehelia</taxon>
    </lineage>
</organism>
<feature type="compositionally biased region" description="Basic residues" evidence="2">
    <location>
        <begin position="452"/>
        <end position="464"/>
    </location>
</feature>
<evidence type="ECO:0000313" key="5">
    <source>
        <dbReference type="Proteomes" id="UP001556367"/>
    </source>
</evidence>
<feature type="region of interest" description="Disordered" evidence="2">
    <location>
        <begin position="1036"/>
        <end position="1084"/>
    </location>
</feature>
<feature type="region of interest" description="Disordered" evidence="2">
    <location>
        <begin position="404"/>
        <end position="469"/>
    </location>
</feature>
<feature type="compositionally biased region" description="Acidic residues" evidence="2">
    <location>
        <begin position="520"/>
        <end position="531"/>
    </location>
</feature>
<dbReference type="EMBL" id="JASNQZ010000003">
    <property type="protein sequence ID" value="KAL0958934.1"/>
    <property type="molecule type" value="Genomic_DNA"/>
</dbReference>
<feature type="compositionally biased region" description="Polar residues" evidence="2">
    <location>
        <begin position="1036"/>
        <end position="1046"/>
    </location>
</feature>
<evidence type="ECO:0000256" key="2">
    <source>
        <dbReference type="SAM" id="MobiDB-lite"/>
    </source>
</evidence>